<dbReference type="PANTHER" id="PTHR13683:SF232">
    <property type="entry name" value="OS09G0542100 PROTEIN"/>
    <property type="match status" value="1"/>
</dbReference>
<feature type="region of interest" description="Disordered" evidence="1">
    <location>
        <begin position="1"/>
        <end position="21"/>
    </location>
</feature>
<evidence type="ECO:0000256" key="1">
    <source>
        <dbReference type="SAM" id="MobiDB-lite"/>
    </source>
</evidence>
<reference evidence="2 3" key="1">
    <citation type="journal article" date="2020" name="Nat. Commun.">
        <title>Genome of Tripterygium wilfordii and identification of cytochrome P450 involved in triptolide biosynthesis.</title>
        <authorList>
            <person name="Tu L."/>
            <person name="Su P."/>
            <person name="Zhang Z."/>
            <person name="Gao L."/>
            <person name="Wang J."/>
            <person name="Hu T."/>
            <person name="Zhou J."/>
            <person name="Zhang Y."/>
            <person name="Zhao Y."/>
            <person name="Liu Y."/>
            <person name="Song Y."/>
            <person name="Tong Y."/>
            <person name="Lu Y."/>
            <person name="Yang J."/>
            <person name="Xu C."/>
            <person name="Jia M."/>
            <person name="Peters R.J."/>
            <person name="Huang L."/>
            <person name="Gao W."/>
        </authorList>
    </citation>
    <scope>NUCLEOTIDE SEQUENCE [LARGE SCALE GENOMIC DNA]</scope>
    <source>
        <strain evidence="3">cv. XIE 37</strain>
        <tissue evidence="2">Leaf</tissue>
    </source>
</reference>
<dbReference type="PANTHER" id="PTHR13683">
    <property type="entry name" value="ASPARTYL PROTEASES"/>
    <property type="match status" value="1"/>
</dbReference>
<keyword evidence="3" id="KW-1185">Reference proteome</keyword>
<sequence length="211" mass="22698">MTNPHPLDQKRLRAPGGRPGRAVLRAGPVRCSKLSDLESPLDFYDGNSTFLISSLGFGEQVQSGSFLDIGAPNGLFALGKEKISVPSILSREDLMADSLPMSFGHDGIRRINFGDKGSSDQEETPFNAESTTLDQIQVGTTLIDMNLTAPFESGTSFAYLVDPTYTSLVENVSAQNDRDRRGAPDSSIPFEYCYNMSSILPSAVAAGLGRV</sequence>
<name>A0A7J7E348_TRIWF</name>
<dbReference type="InterPro" id="IPR021109">
    <property type="entry name" value="Peptidase_aspartic_dom_sf"/>
</dbReference>
<dbReference type="SUPFAM" id="SSF50630">
    <property type="entry name" value="Acid proteases"/>
    <property type="match status" value="1"/>
</dbReference>
<dbReference type="InterPro" id="IPR001461">
    <property type="entry name" value="Aspartic_peptidase_A1"/>
</dbReference>
<dbReference type="InParanoid" id="A0A7J7E348"/>
<proteinExistence type="predicted"/>
<keyword evidence="2" id="KW-0378">Hydrolase</keyword>
<dbReference type="Gene3D" id="2.40.70.10">
    <property type="entry name" value="Acid Proteases"/>
    <property type="match status" value="1"/>
</dbReference>
<comment type="caution">
    <text evidence="2">The sequence shown here is derived from an EMBL/GenBank/DDBJ whole genome shotgun (WGS) entry which is preliminary data.</text>
</comment>
<protein>
    <submittedName>
        <fullName evidence="2">Eukaryotic aspartyl protease family protein isoform 1</fullName>
    </submittedName>
</protein>
<dbReference type="GO" id="GO:0004190">
    <property type="term" value="F:aspartic-type endopeptidase activity"/>
    <property type="evidence" value="ECO:0007669"/>
    <property type="project" value="InterPro"/>
</dbReference>
<evidence type="ECO:0000313" key="2">
    <source>
        <dbReference type="EMBL" id="KAF5753070.1"/>
    </source>
</evidence>
<dbReference type="GO" id="GO:0006508">
    <property type="term" value="P:proteolysis"/>
    <property type="evidence" value="ECO:0007669"/>
    <property type="project" value="UniProtKB-KW"/>
</dbReference>
<gene>
    <name evidence="2" type="ORF">HS088_TW01G00988</name>
</gene>
<organism evidence="2 3">
    <name type="scientific">Tripterygium wilfordii</name>
    <name type="common">Thunder God vine</name>
    <dbReference type="NCBI Taxonomy" id="458696"/>
    <lineage>
        <taxon>Eukaryota</taxon>
        <taxon>Viridiplantae</taxon>
        <taxon>Streptophyta</taxon>
        <taxon>Embryophyta</taxon>
        <taxon>Tracheophyta</taxon>
        <taxon>Spermatophyta</taxon>
        <taxon>Magnoliopsida</taxon>
        <taxon>eudicotyledons</taxon>
        <taxon>Gunneridae</taxon>
        <taxon>Pentapetalae</taxon>
        <taxon>rosids</taxon>
        <taxon>fabids</taxon>
        <taxon>Celastrales</taxon>
        <taxon>Celastraceae</taxon>
        <taxon>Tripterygium</taxon>
    </lineage>
</organism>
<keyword evidence="2" id="KW-0645">Protease</keyword>
<dbReference type="EMBL" id="JAAARO010000001">
    <property type="protein sequence ID" value="KAF5753070.1"/>
    <property type="molecule type" value="Genomic_DNA"/>
</dbReference>
<accession>A0A7J7E348</accession>
<dbReference type="Proteomes" id="UP000593562">
    <property type="component" value="Unassembled WGS sequence"/>
</dbReference>
<evidence type="ECO:0000313" key="3">
    <source>
        <dbReference type="Proteomes" id="UP000593562"/>
    </source>
</evidence>
<dbReference type="AlphaFoldDB" id="A0A7J7E348"/>